<keyword evidence="3" id="KW-1185">Reference proteome</keyword>
<protein>
    <recommendedName>
        <fullName evidence="1">SLH domain-containing protein</fullName>
    </recommendedName>
</protein>
<evidence type="ECO:0000313" key="3">
    <source>
        <dbReference type="Proteomes" id="UP001519287"/>
    </source>
</evidence>
<dbReference type="SUPFAM" id="SSF49452">
    <property type="entry name" value="Starch-binding domain-like"/>
    <property type="match status" value="1"/>
</dbReference>
<dbReference type="Gene3D" id="2.60.40.1120">
    <property type="entry name" value="Carboxypeptidase-like, regulatory domain"/>
    <property type="match status" value="1"/>
</dbReference>
<dbReference type="Pfam" id="PF14686">
    <property type="entry name" value="fn3_3"/>
    <property type="match status" value="1"/>
</dbReference>
<evidence type="ECO:0000259" key="1">
    <source>
        <dbReference type="PROSITE" id="PS51272"/>
    </source>
</evidence>
<sequence length="1268" mass="139189">MLKNQYFKNTWLMLILFFLIPFGNIYGEADPFKDIEGHWAEEDIQEWLDKGIITGYPDQTFRPNNVISRGEFVALVNRAFRYSDMSPISFKDIKQTDWVYQEVQKAIAQGYINGFDDNTFRSNQQINRQETAMILSNILKLNAPGSTTPITLTDSNVIPSWSKMAINNIVSKGIMDKYQDGTFQPLRQMTRAESVVAIKKTLAASTIIYDKAGTFSETSLNTVHSDVIIQSSDVTLQNMHILGDLIISKEIGDGNFYMDQVEVDGITRIEGGGVNSIHIRNSQLGTVIVNKSENAVRVVAEGTTRIQNTQILSSANIEEMNMSGEGFIDLTVLPETKETKARHITIAGDFNNISLNGNIHKFTINSGNIKSLLIKEKLVILSVFLNKDVIVQKLDLNSKSTISGDGRINEIMLSDDAKDSVLPKEKSPTTPFFGGGGGGGGGIPMPESPALAVTSINAANGTVEVLFNKILTGSPEASDFTVLKKTNNGVFQKTDVSLVSLKADKTTVKLTVAPTVNTDEDQVIIYSVSYKNAKALLSQAFTVTQAKTTVTGSLFYLKYDEITPRPIMMYGIRLEGVNETSGTYITETNKSGSFTFNMVPPGTYIVNIYLGLVRYYTDEFTVEAGQRLTLPDIIIEENAPLPTVEKVVFADIGYISGSVFDLSKPFSVKVELEDGTVLNSLPGQFDTFFSFNLYDYNPDLVLNKNDKLFVTLFAKDGWISERFEVNVVERPKTKSPNVTSVVYDDTRYVRGTVEDWANEITITKMDGTLIGRYYNNLGNGFGVYLFESYPLTSGEQILVYAQADGKSISDPAKVEVVAPTVVTSPPTIDAILYETSYYLSGKAEGDSIIVVKRADGTVIGEGKANSQQYGGDFSIQLLAPTIAGETLYISAKGYEKIISESLAKVVQSRAITSTPEIYGEVYSDFTYIHVTNITNPQLILYLKDVDGTVIAESYLAFDGTITFWDLELTPDAQYQLTAVAPEMKESAPFIFTAIAPTILTSIPTITVPVYADANYRLVGIAEPFAMVHIYYEDSTFNYSIEANQLGEFSFQMPSYPAVLPGETIMIRADAKGKLISEALMLTATTPLEKTSSPVVNDQIYGYTNELKGTAAKSTLIKLFAEDGSQIATGVYSDMNTGKWTIGLWYTILRGGERIYIIADEAGKLPSDPVYITIHAAPKSLVPIVTSTVSAQSSQIQGTYEGTRIINNMVTAIFLVNEDNQVMGMDIVKSDGSFSIHVSSDVLTAGQKVKIIAREGQKEASDPLVITVN</sequence>
<dbReference type="Pfam" id="PF00395">
    <property type="entry name" value="SLH"/>
    <property type="match status" value="3"/>
</dbReference>
<accession>A0ABS4IVM1</accession>
<dbReference type="InterPro" id="IPR001119">
    <property type="entry name" value="SLH_dom"/>
</dbReference>
<dbReference type="InterPro" id="IPR013784">
    <property type="entry name" value="Carb-bd-like_fold"/>
</dbReference>
<dbReference type="Pfam" id="PF17936">
    <property type="entry name" value="Big_6"/>
    <property type="match status" value="1"/>
</dbReference>
<name>A0ABS4IVM1_9BACL</name>
<dbReference type="PANTHER" id="PTHR43308">
    <property type="entry name" value="OUTER MEMBRANE PROTEIN ALPHA-RELATED"/>
    <property type="match status" value="1"/>
</dbReference>
<dbReference type="EMBL" id="JAGGLB010000009">
    <property type="protein sequence ID" value="MBP1991629.1"/>
    <property type="molecule type" value="Genomic_DNA"/>
</dbReference>
<dbReference type="PROSITE" id="PS51272">
    <property type="entry name" value="SLH"/>
    <property type="match status" value="3"/>
</dbReference>
<reference evidence="2 3" key="1">
    <citation type="submission" date="2021-03" db="EMBL/GenBank/DDBJ databases">
        <title>Genomic Encyclopedia of Type Strains, Phase IV (KMG-IV): sequencing the most valuable type-strain genomes for metagenomic binning, comparative biology and taxonomic classification.</title>
        <authorList>
            <person name="Goeker M."/>
        </authorList>
    </citation>
    <scope>NUCLEOTIDE SEQUENCE [LARGE SCALE GENOMIC DNA]</scope>
    <source>
        <strain evidence="2 3">DSM 26048</strain>
    </source>
</reference>
<feature type="domain" description="SLH" evidence="1">
    <location>
        <begin position="149"/>
        <end position="212"/>
    </location>
</feature>
<dbReference type="InterPro" id="IPR041498">
    <property type="entry name" value="Big_6"/>
</dbReference>
<feature type="domain" description="SLH" evidence="1">
    <location>
        <begin position="27"/>
        <end position="90"/>
    </location>
</feature>
<comment type="caution">
    <text evidence="2">The sequence shown here is derived from an EMBL/GenBank/DDBJ whole genome shotgun (WGS) entry which is preliminary data.</text>
</comment>
<proteinExistence type="predicted"/>
<dbReference type="RefSeq" id="WP_209972354.1">
    <property type="nucleotide sequence ID" value="NZ_JAGGLB010000009.1"/>
</dbReference>
<dbReference type="PANTHER" id="PTHR43308:SF5">
    <property type="entry name" value="S-LAYER PROTEIN _ PEPTIDOGLYCAN ENDO-BETA-N-ACETYLGLUCOSAMINIDASE"/>
    <property type="match status" value="1"/>
</dbReference>
<organism evidence="2 3">
    <name type="scientific">Paenibacillus eucommiae</name>
    <dbReference type="NCBI Taxonomy" id="1355755"/>
    <lineage>
        <taxon>Bacteria</taxon>
        <taxon>Bacillati</taxon>
        <taxon>Bacillota</taxon>
        <taxon>Bacilli</taxon>
        <taxon>Bacillales</taxon>
        <taxon>Paenibacillaceae</taxon>
        <taxon>Paenibacillus</taxon>
    </lineage>
</organism>
<feature type="domain" description="SLH" evidence="1">
    <location>
        <begin position="91"/>
        <end position="148"/>
    </location>
</feature>
<dbReference type="InterPro" id="IPR051465">
    <property type="entry name" value="Cell_Envelope_Struct_Comp"/>
</dbReference>
<dbReference type="InterPro" id="IPR029413">
    <property type="entry name" value="RG-lyase_II"/>
</dbReference>
<gene>
    <name evidence="2" type="ORF">J2Z66_003236</name>
</gene>
<dbReference type="Proteomes" id="UP001519287">
    <property type="component" value="Unassembled WGS sequence"/>
</dbReference>
<evidence type="ECO:0000313" key="2">
    <source>
        <dbReference type="EMBL" id="MBP1991629.1"/>
    </source>
</evidence>